<evidence type="ECO:0000313" key="3">
    <source>
        <dbReference type="Proteomes" id="UP000525389"/>
    </source>
</evidence>
<sequence>MSTPTLTLYTTPTCPDCRALKVWLDRQGIPYDERDLTDPAVATEAKTRYGVRIAPITVLGDLFFFGTFADQRPQLQRLLANG</sequence>
<dbReference type="InterPro" id="IPR036249">
    <property type="entry name" value="Thioredoxin-like_sf"/>
</dbReference>
<dbReference type="EMBL" id="JACHFN010000005">
    <property type="protein sequence ID" value="MBB5234330.1"/>
    <property type="molecule type" value="Genomic_DNA"/>
</dbReference>
<dbReference type="InterPro" id="IPR002109">
    <property type="entry name" value="Glutaredoxin"/>
</dbReference>
<accession>A0A7W8GEY9</accession>
<name>A0A7W8GEY9_9DEIO</name>
<dbReference type="RefSeq" id="WP_184028019.1">
    <property type="nucleotide sequence ID" value="NZ_JACHFN010000005.1"/>
</dbReference>
<dbReference type="CDD" id="cd02976">
    <property type="entry name" value="NrdH"/>
    <property type="match status" value="1"/>
</dbReference>
<dbReference type="Pfam" id="PF00462">
    <property type="entry name" value="Glutaredoxin"/>
    <property type="match status" value="1"/>
</dbReference>
<dbReference type="SUPFAM" id="SSF52833">
    <property type="entry name" value="Thioredoxin-like"/>
    <property type="match status" value="1"/>
</dbReference>
<reference evidence="2 3" key="1">
    <citation type="submission" date="2020-08" db="EMBL/GenBank/DDBJ databases">
        <title>Genomic Encyclopedia of Type Strains, Phase IV (KMG-IV): sequencing the most valuable type-strain genomes for metagenomic binning, comparative biology and taxonomic classification.</title>
        <authorList>
            <person name="Goeker M."/>
        </authorList>
    </citation>
    <scope>NUCLEOTIDE SEQUENCE [LARGE SCALE GENOMIC DNA]</scope>
    <source>
        <strain evidence="2 3">DSM 101791</strain>
    </source>
</reference>
<proteinExistence type="predicted"/>
<dbReference type="AlphaFoldDB" id="A0A7W8GEY9"/>
<dbReference type="Gene3D" id="3.40.30.10">
    <property type="entry name" value="Glutaredoxin"/>
    <property type="match status" value="1"/>
</dbReference>
<organism evidence="2 3">
    <name type="scientific">Deinococcus budaensis</name>
    <dbReference type="NCBI Taxonomy" id="1665626"/>
    <lineage>
        <taxon>Bacteria</taxon>
        <taxon>Thermotogati</taxon>
        <taxon>Deinococcota</taxon>
        <taxon>Deinococci</taxon>
        <taxon>Deinococcales</taxon>
        <taxon>Deinococcaceae</taxon>
        <taxon>Deinococcus</taxon>
    </lineage>
</organism>
<dbReference type="PROSITE" id="PS51354">
    <property type="entry name" value="GLUTAREDOXIN_2"/>
    <property type="match status" value="1"/>
</dbReference>
<feature type="domain" description="Glutaredoxin" evidence="1">
    <location>
        <begin position="7"/>
        <end position="61"/>
    </location>
</feature>
<evidence type="ECO:0000259" key="1">
    <source>
        <dbReference type="Pfam" id="PF00462"/>
    </source>
</evidence>
<comment type="caution">
    <text evidence="2">The sequence shown here is derived from an EMBL/GenBank/DDBJ whole genome shotgun (WGS) entry which is preliminary data.</text>
</comment>
<gene>
    <name evidence="2" type="ORF">HNQ09_001768</name>
</gene>
<dbReference type="Proteomes" id="UP000525389">
    <property type="component" value="Unassembled WGS sequence"/>
</dbReference>
<keyword evidence="3" id="KW-1185">Reference proteome</keyword>
<protein>
    <submittedName>
        <fullName evidence="2">Glutaredoxin</fullName>
    </submittedName>
</protein>
<evidence type="ECO:0000313" key="2">
    <source>
        <dbReference type="EMBL" id="MBB5234330.1"/>
    </source>
</evidence>